<gene>
    <name evidence="1" type="ORF">GBAR_LOCUS24906</name>
</gene>
<reference evidence="1" key="1">
    <citation type="submission" date="2023-03" db="EMBL/GenBank/DDBJ databases">
        <authorList>
            <person name="Steffen K."/>
            <person name="Cardenas P."/>
        </authorList>
    </citation>
    <scope>NUCLEOTIDE SEQUENCE</scope>
</reference>
<sequence length="36" mass="3984">MKGCGLEVTYVDRDLGQVLVIKIPPNGLHCLQSSWL</sequence>
<dbReference type="Proteomes" id="UP001174909">
    <property type="component" value="Unassembled WGS sequence"/>
</dbReference>
<accession>A0AA35TCE3</accession>
<evidence type="ECO:0000313" key="1">
    <source>
        <dbReference type="EMBL" id="CAI8045003.1"/>
    </source>
</evidence>
<name>A0AA35TCE3_GEOBA</name>
<organism evidence="1 2">
    <name type="scientific">Geodia barretti</name>
    <name type="common">Barrett's horny sponge</name>
    <dbReference type="NCBI Taxonomy" id="519541"/>
    <lineage>
        <taxon>Eukaryota</taxon>
        <taxon>Metazoa</taxon>
        <taxon>Porifera</taxon>
        <taxon>Demospongiae</taxon>
        <taxon>Heteroscleromorpha</taxon>
        <taxon>Tetractinellida</taxon>
        <taxon>Astrophorina</taxon>
        <taxon>Geodiidae</taxon>
        <taxon>Geodia</taxon>
    </lineage>
</organism>
<dbReference type="AlphaFoldDB" id="A0AA35TCE3"/>
<protein>
    <submittedName>
        <fullName evidence="1">Uncharacterized protein</fullName>
    </submittedName>
</protein>
<comment type="caution">
    <text evidence="1">The sequence shown here is derived from an EMBL/GenBank/DDBJ whole genome shotgun (WGS) entry which is preliminary data.</text>
</comment>
<evidence type="ECO:0000313" key="2">
    <source>
        <dbReference type="Proteomes" id="UP001174909"/>
    </source>
</evidence>
<proteinExistence type="predicted"/>
<keyword evidence="2" id="KW-1185">Reference proteome</keyword>
<feature type="non-terminal residue" evidence="1">
    <location>
        <position position="36"/>
    </location>
</feature>
<dbReference type="EMBL" id="CASHTH010003439">
    <property type="protein sequence ID" value="CAI8045003.1"/>
    <property type="molecule type" value="Genomic_DNA"/>
</dbReference>